<dbReference type="RefSeq" id="WP_068834202.1">
    <property type="nucleotide sequence ID" value="NZ_JBHSMX010000018.1"/>
</dbReference>
<dbReference type="Pfam" id="PF00043">
    <property type="entry name" value="GST_C"/>
    <property type="match status" value="1"/>
</dbReference>
<reference evidence="4" key="1">
    <citation type="journal article" date="2019" name="Int. J. Syst. Evol. Microbiol.">
        <title>The Global Catalogue of Microorganisms (GCM) 10K type strain sequencing project: providing services to taxonomists for standard genome sequencing and annotation.</title>
        <authorList>
            <consortium name="The Broad Institute Genomics Platform"/>
            <consortium name="The Broad Institute Genome Sequencing Center for Infectious Disease"/>
            <person name="Wu L."/>
            <person name="Ma J."/>
        </authorList>
    </citation>
    <scope>NUCLEOTIDE SEQUENCE [LARGE SCALE GENOMIC DNA]</scope>
    <source>
        <strain evidence="4">CGMCC 4.7277</strain>
    </source>
</reference>
<comment type="caution">
    <text evidence="3">The sequence shown here is derived from an EMBL/GenBank/DDBJ whole genome shotgun (WGS) entry which is preliminary data.</text>
</comment>
<dbReference type="Gene3D" id="1.20.1050.10">
    <property type="match status" value="1"/>
</dbReference>
<dbReference type="InterPro" id="IPR036282">
    <property type="entry name" value="Glutathione-S-Trfase_C_sf"/>
</dbReference>
<dbReference type="InterPro" id="IPR036249">
    <property type="entry name" value="Thioredoxin-like_sf"/>
</dbReference>
<evidence type="ECO:0000313" key="4">
    <source>
        <dbReference type="Proteomes" id="UP001596084"/>
    </source>
</evidence>
<feature type="domain" description="GST C-terminal" evidence="2">
    <location>
        <begin position="83"/>
        <end position="213"/>
    </location>
</feature>
<evidence type="ECO:0000313" key="3">
    <source>
        <dbReference type="EMBL" id="MFC5521675.1"/>
    </source>
</evidence>
<dbReference type="InterPro" id="IPR040079">
    <property type="entry name" value="Glutathione_S-Trfase"/>
</dbReference>
<name>A0ABW0QAM3_9BURK</name>
<dbReference type="SUPFAM" id="SSF52833">
    <property type="entry name" value="Thioredoxin-like"/>
    <property type="match status" value="1"/>
</dbReference>
<evidence type="ECO:0000259" key="1">
    <source>
        <dbReference type="PROSITE" id="PS50404"/>
    </source>
</evidence>
<dbReference type="SUPFAM" id="SSF47616">
    <property type="entry name" value="GST C-terminal domain-like"/>
    <property type="match status" value="1"/>
</dbReference>
<gene>
    <name evidence="3" type="ORF">ACFPP7_12210</name>
</gene>
<dbReference type="PROSITE" id="PS50405">
    <property type="entry name" value="GST_CTER"/>
    <property type="match status" value="1"/>
</dbReference>
<dbReference type="EMBL" id="JBHSMX010000018">
    <property type="protein sequence ID" value="MFC5521675.1"/>
    <property type="molecule type" value="Genomic_DNA"/>
</dbReference>
<proteinExistence type="predicted"/>
<dbReference type="SFLD" id="SFLDS00019">
    <property type="entry name" value="Glutathione_Transferase_(cytos"/>
    <property type="match status" value="1"/>
</dbReference>
<dbReference type="InterPro" id="IPR004045">
    <property type="entry name" value="Glutathione_S-Trfase_N"/>
</dbReference>
<keyword evidence="4" id="KW-1185">Reference proteome</keyword>
<protein>
    <submittedName>
        <fullName evidence="3">Glutathione S-transferase family protein</fullName>
    </submittedName>
</protein>
<dbReference type="Pfam" id="PF13409">
    <property type="entry name" value="GST_N_2"/>
    <property type="match status" value="1"/>
</dbReference>
<accession>A0ABW0QAM3</accession>
<sequence>MRLYDTQRSGNAWKVRLLASLLNIRLERVTLSIDAGDLGSAAFRRVNPLAQVPTLELNDGRTIYESQAILHYLAHRTSLWPEDRFGQSQVLTWLSFEQSQHMHPLAQLRLRLALHRSADASAPEMLALRAQALKALTQLDARLSAQAAANGPDAWVAGTSISIADVALYPYTRLAPMGGIDLSAFPSICAWLERIEAHPGYEPLIPGQPDLNYTTKENSK</sequence>
<dbReference type="PANTHER" id="PTHR44051:SF2">
    <property type="entry name" value="HYPOTHETICAL GLUTATHIONE S-TRANSFERASE LIKE PROTEIN"/>
    <property type="match status" value="1"/>
</dbReference>
<feature type="domain" description="GST N-terminal" evidence="1">
    <location>
        <begin position="1"/>
        <end position="81"/>
    </location>
</feature>
<dbReference type="Gene3D" id="3.40.30.10">
    <property type="entry name" value="Glutaredoxin"/>
    <property type="match status" value="1"/>
</dbReference>
<dbReference type="InterPro" id="IPR004046">
    <property type="entry name" value="GST_C"/>
</dbReference>
<dbReference type="Proteomes" id="UP001596084">
    <property type="component" value="Unassembled WGS sequence"/>
</dbReference>
<evidence type="ECO:0000259" key="2">
    <source>
        <dbReference type="PROSITE" id="PS50405"/>
    </source>
</evidence>
<dbReference type="SFLD" id="SFLDG00358">
    <property type="entry name" value="Main_(cytGST)"/>
    <property type="match status" value="1"/>
</dbReference>
<dbReference type="InterPro" id="IPR010987">
    <property type="entry name" value="Glutathione-S-Trfase_C-like"/>
</dbReference>
<dbReference type="PROSITE" id="PS50404">
    <property type="entry name" value="GST_NTER"/>
    <property type="match status" value="1"/>
</dbReference>
<dbReference type="PANTHER" id="PTHR44051">
    <property type="entry name" value="GLUTATHIONE S-TRANSFERASE-RELATED"/>
    <property type="match status" value="1"/>
</dbReference>
<organism evidence="3 4">
    <name type="scientific">Polaromonas jejuensis</name>
    <dbReference type="NCBI Taxonomy" id="457502"/>
    <lineage>
        <taxon>Bacteria</taxon>
        <taxon>Pseudomonadati</taxon>
        <taxon>Pseudomonadota</taxon>
        <taxon>Betaproteobacteria</taxon>
        <taxon>Burkholderiales</taxon>
        <taxon>Comamonadaceae</taxon>
        <taxon>Polaromonas</taxon>
    </lineage>
</organism>